<evidence type="ECO:0000313" key="5">
    <source>
        <dbReference type="Proteomes" id="UP000664857"/>
    </source>
</evidence>
<reference evidence="4 5" key="1">
    <citation type="submission" date="2021-03" db="EMBL/GenBank/DDBJ databases">
        <title>Enterococcal diversity collection.</title>
        <authorList>
            <person name="Gilmore M.S."/>
            <person name="Schwartzman J."/>
            <person name="Van Tyne D."/>
            <person name="Martin M."/>
            <person name="Earl A.M."/>
            <person name="Manson A.L."/>
            <person name="Straub T."/>
            <person name="Salamzade R."/>
            <person name="Saavedra J."/>
            <person name="Lebreton F."/>
            <person name="Prichula J."/>
            <person name="Schaufler K."/>
            <person name="Gaca A."/>
            <person name="Sgardioli B."/>
            <person name="Wagenaar J."/>
            <person name="Strong T."/>
        </authorList>
    </citation>
    <scope>NUCLEOTIDE SEQUENCE [LARGE SCALE GENOMIC DNA]</scope>
    <source>
        <strain evidence="4 5">DIV0080</strain>
    </source>
</reference>
<dbReference type="Proteomes" id="UP000664857">
    <property type="component" value="Unassembled WGS sequence"/>
</dbReference>
<feature type="region of interest" description="Disordered" evidence="1">
    <location>
        <begin position="56"/>
        <end position="200"/>
    </location>
</feature>
<evidence type="ECO:0000256" key="1">
    <source>
        <dbReference type="SAM" id="MobiDB-lite"/>
    </source>
</evidence>
<dbReference type="EMBL" id="JAFLVX010000018">
    <property type="protein sequence ID" value="MBO0476916.1"/>
    <property type="molecule type" value="Genomic_DNA"/>
</dbReference>
<gene>
    <name evidence="4" type="ORF">DOK76_07530</name>
</gene>
<feature type="domain" description="MapZ extracellular C-terminal" evidence="3">
    <location>
        <begin position="461"/>
        <end position="549"/>
    </location>
</feature>
<name>A0ABS3HVP8_9ENTE</name>
<feature type="region of interest" description="Disordered" evidence="1">
    <location>
        <begin position="430"/>
        <end position="456"/>
    </location>
</feature>
<evidence type="ECO:0000259" key="2">
    <source>
        <dbReference type="Pfam" id="PF18041"/>
    </source>
</evidence>
<protein>
    <recommendedName>
        <fullName evidence="6">Zinc ribbon domain-containing protein</fullName>
    </recommendedName>
</protein>
<keyword evidence="5" id="KW-1185">Reference proteome</keyword>
<accession>A0ABS3HVP8</accession>
<dbReference type="Pfam" id="PF18041">
    <property type="entry name" value="MapZ_EC1"/>
    <property type="match status" value="1"/>
</dbReference>
<evidence type="ECO:0008006" key="6">
    <source>
        <dbReference type="Google" id="ProtNLM"/>
    </source>
</evidence>
<dbReference type="RefSeq" id="WP_206966382.1">
    <property type="nucleotide sequence ID" value="NZ_JAFLVX010000018.1"/>
</dbReference>
<proteinExistence type="predicted"/>
<feature type="compositionally biased region" description="Polar residues" evidence="1">
    <location>
        <begin position="182"/>
        <end position="193"/>
    </location>
</feature>
<evidence type="ECO:0000313" key="4">
    <source>
        <dbReference type="EMBL" id="MBO0476916.1"/>
    </source>
</evidence>
<evidence type="ECO:0000259" key="3">
    <source>
        <dbReference type="Pfam" id="PF18708"/>
    </source>
</evidence>
<dbReference type="InterPro" id="IPR041295">
    <property type="entry name" value="MapZ_EC1"/>
</dbReference>
<feature type="domain" description="MapZ extracellular" evidence="2">
    <location>
        <begin position="223"/>
        <end position="347"/>
    </location>
</feature>
<feature type="compositionally biased region" description="Basic and acidic residues" evidence="1">
    <location>
        <begin position="107"/>
        <end position="131"/>
    </location>
</feature>
<dbReference type="Pfam" id="PF18708">
    <property type="entry name" value="MapZ_C2"/>
    <property type="match status" value="1"/>
</dbReference>
<dbReference type="InterPro" id="IPR040532">
    <property type="entry name" value="MapZ_C2"/>
</dbReference>
<organism evidence="4 5">
    <name type="scientific">Candidatus Vagococcus giribetii</name>
    <dbReference type="NCBI Taxonomy" id="2230876"/>
    <lineage>
        <taxon>Bacteria</taxon>
        <taxon>Bacillati</taxon>
        <taxon>Bacillota</taxon>
        <taxon>Bacilli</taxon>
        <taxon>Lactobacillales</taxon>
        <taxon>Enterococcaceae</taxon>
        <taxon>Vagococcus</taxon>
    </lineage>
</organism>
<sequence>MTKELNKCPNCGHQFKDGEEYCPNCDLFIPVSDQTDADNTFDPNQTKQFKTFKEIETTKNETEQPTESLFKHRNIKADSIDESEEKPVSQPETTIEEVPSEPVVETPSEKEDITTSEKTPDTEMVEDKELSVESEETIDLDATVPLDFDEEDLANEPIPSTQTIEPTTPKEDDIEGSVSKPLETSISSRQTTNEPKKKTTRNAVIGLSAAALLAIGGFTVYSSQQKKAVEKDRVALVDTTKNAIDSLFSSKDQVFLKDDLSKADFDLASKDLEKLKGKEGYDQLKESYDEAEAKFNKQQGLNDLFKSPIIKGKTLESDVYVKNSDNISLTRIEEEKDGFDILFNKAFDEAKKQKDALKKVEDKIVVVYKDDSVVKSATREQLDEAQALVKEIPDEEVQKEFLAELKKVDTFIAESEKSKKEAEALALEAQQNATPPATQNNTNTQGNTQYNNPGTNNRWGNRQDAVIDYNDPAWAWNPGIQEKVMTEVINRGYVVEGGYTLVPKYIENGEGYYDLYATTNSKIFPKSKPEEFPLYVVTINVKTGWFKGNGPN</sequence>
<comment type="caution">
    <text evidence="4">The sequence shown here is derived from an EMBL/GenBank/DDBJ whole genome shotgun (WGS) entry which is preliminary data.</text>
</comment>